<accession>A0ABS6JPP7</accession>
<gene>
    <name evidence="1" type="ORF">KS407_03655</name>
</gene>
<organism evidence="1 2">
    <name type="scientific">Evansella alkalicola</name>
    <dbReference type="NCBI Taxonomy" id="745819"/>
    <lineage>
        <taxon>Bacteria</taxon>
        <taxon>Bacillati</taxon>
        <taxon>Bacillota</taxon>
        <taxon>Bacilli</taxon>
        <taxon>Bacillales</taxon>
        <taxon>Bacillaceae</taxon>
        <taxon>Evansella</taxon>
    </lineage>
</organism>
<reference evidence="1 2" key="1">
    <citation type="submission" date="2021-06" db="EMBL/GenBank/DDBJ databases">
        <title>Bacillus sp. RD4P76, an endophyte from a halophyte.</title>
        <authorList>
            <person name="Sun J.-Q."/>
        </authorList>
    </citation>
    <scope>NUCLEOTIDE SEQUENCE [LARGE SCALE GENOMIC DNA]</scope>
    <source>
        <strain evidence="1 2">JCM 17098</strain>
    </source>
</reference>
<keyword evidence="2" id="KW-1185">Reference proteome</keyword>
<protein>
    <submittedName>
        <fullName evidence="1">Uncharacterized protein</fullName>
    </submittedName>
</protein>
<dbReference type="EMBL" id="JAHQCR010000017">
    <property type="protein sequence ID" value="MBU9720538.1"/>
    <property type="molecule type" value="Genomic_DNA"/>
</dbReference>
<evidence type="ECO:0000313" key="2">
    <source>
        <dbReference type="Proteomes" id="UP000790580"/>
    </source>
</evidence>
<sequence>MNKFRPSIIHYASYVDITKILDEMIQDTDNEQFITILTEKKEEVSERYNKNFK</sequence>
<evidence type="ECO:0000313" key="1">
    <source>
        <dbReference type="EMBL" id="MBU9720538.1"/>
    </source>
</evidence>
<name>A0ABS6JPP7_9BACI</name>
<proteinExistence type="predicted"/>
<dbReference type="RefSeq" id="WP_176371417.1">
    <property type="nucleotide sequence ID" value="NZ_JAHQCR010000017.1"/>
</dbReference>
<dbReference type="Proteomes" id="UP000790580">
    <property type="component" value="Unassembled WGS sequence"/>
</dbReference>
<comment type="caution">
    <text evidence="1">The sequence shown here is derived from an EMBL/GenBank/DDBJ whole genome shotgun (WGS) entry which is preliminary data.</text>
</comment>